<feature type="transmembrane region" description="Helical" evidence="1">
    <location>
        <begin position="526"/>
        <end position="543"/>
    </location>
</feature>
<sequence>MVVRCGWLWFNRLRLPIASVLHFQQRSNRKTFEGGDMERDRLLSRGNILLILLAVAGFMVYLLLNDVVFPSSAIDLKVSREEVFRIADDFFEDYGVNTLGYKRVIVLGADDNANAYLSKQLGIEGANRLVREGEVPIWRWELRYFKPLQKKEYNLYITPDGRLVKFSMLLPEDEKGANLTIDEAEEIALGFLKSVFPIDEGWIAVERSSTKHDARTDHVFVWENKAKTYGEEGRLRVSVEVAGNKVSKFFWYLKVPEKFLRDYQTQMSYGSFLALISVLLTVILVVVGVVIFLRSFRAGIIPTRYPLIVAIIVAVALILAYTNDIPRMLMEYDTTSSMVSFIFTQIFRTVMVAIFIGIGVMIAVSIGDLYGRKYLPGRFSTIDTFRKGRVFTRELALSSLRGLCVAFIFIGGQVLFYLLMVKKFGVWFPAENEYSDVYGTIFPFIAPLTISIVAGVMEEYVFRLFSVVLLKRVFRYLVIGALISSAIWALAHSTYAVYPVYIRGIELTIFGMLMFYFFFRYNLMTVIIAHYTIDAFYIGYPLLKANSTYFFVSGIIVMSLALLPLISLAFIRRRAEIIDIPTPTLTLDGLGRWVSAFIRGDSPLDERRRMLTTIIQSTFEKDVQNIDELAGRLITILKIIWNVKAQPTLKRDNEIAMVAKSDENTMKEIDDVISGLRVGSFTVQTDLTEKLEIRVVC</sequence>
<keyword evidence="1" id="KW-0812">Transmembrane</keyword>
<accession>A0A1W9S3A2</accession>
<feature type="domain" description="CAAX prenyl protease 2/Lysostaphin resistance protein A-like" evidence="2">
    <location>
        <begin position="444"/>
        <end position="535"/>
    </location>
</feature>
<proteinExistence type="predicted"/>
<feature type="transmembrane region" description="Helical" evidence="1">
    <location>
        <begin position="269"/>
        <end position="293"/>
    </location>
</feature>
<feature type="transmembrane region" description="Helical" evidence="1">
    <location>
        <begin position="473"/>
        <end position="491"/>
    </location>
</feature>
<protein>
    <recommendedName>
        <fullName evidence="2">CAAX prenyl protease 2/Lysostaphin resistance protein A-like domain-containing protein</fullName>
    </recommendedName>
</protein>
<feature type="transmembrane region" description="Helical" evidence="1">
    <location>
        <begin position="342"/>
        <end position="370"/>
    </location>
</feature>
<evidence type="ECO:0000313" key="3">
    <source>
        <dbReference type="EMBL" id="OQX91097.1"/>
    </source>
</evidence>
<feature type="transmembrane region" description="Helical" evidence="1">
    <location>
        <begin position="395"/>
        <end position="420"/>
    </location>
</feature>
<feature type="transmembrane region" description="Helical" evidence="1">
    <location>
        <begin position="47"/>
        <end position="64"/>
    </location>
</feature>
<name>A0A1W9S3A2_9BACT</name>
<feature type="transmembrane region" description="Helical" evidence="1">
    <location>
        <begin position="305"/>
        <end position="322"/>
    </location>
</feature>
<evidence type="ECO:0000259" key="2">
    <source>
        <dbReference type="Pfam" id="PF02517"/>
    </source>
</evidence>
<keyword evidence="1" id="KW-1133">Transmembrane helix</keyword>
<dbReference type="AlphaFoldDB" id="A0A1W9S3A2"/>
<feature type="transmembrane region" description="Helical" evidence="1">
    <location>
        <begin position="497"/>
        <end position="519"/>
    </location>
</feature>
<comment type="caution">
    <text evidence="3">The sequence shown here is derived from an EMBL/GenBank/DDBJ whole genome shotgun (WGS) entry which is preliminary data.</text>
</comment>
<evidence type="ECO:0000256" key="1">
    <source>
        <dbReference type="SAM" id="Phobius"/>
    </source>
</evidence>
<gene>
    <name evidence="3" type="ORF">B6D57_01045</name>
</gene>
<reference evidence="4" key="1">
    <citation type="submission" date="2017-03" db="EMBL/GenBank/DDBJ databases">
        <title>Novel pathways for hydrocarbon cycling and metabolic interdependencies in hydrothermal sediment communities.</title>
        <authorList>
            <person name="Dombrowski N."/>
            <person name="Seitz K."/>
            <person name="Teske A."/>
            <person name="Baker B."/>
        </authorList>
    </citation>
    <scope>NUCLEOTIDE SEQUENCE [LARGE SCALE GENOMIC DNA]</scope>
</reference>
<dbReference type="GO" id="GO:0004175">
    <property type="term" value="F:endopeptidase activity"/>
    <property type="evidence" value="ECO:0007669"/>
    <property type="project" value="UniProtKB-ARBA"/>
</dbReference>
<organism evidence="3 4">
    <name type="scientific">Candidatus Coatesbacteria bacterium 4484_99</name>
    <dbReference type="NCBI Taxonomy" id="1970774"/>
    <lineage>
        <taxon>Bacteria</taxon>
        <taxon>Candidatus Coatesiibacteriota</taxon>
    </lineage>
</organism>
<dbReference type="Proteomes" id="UP000192611">
    <property type="component" value="Unassembled WGS sequence"/>
</dbReference>
<dbReference type="GO" id="GO:0080120">
    <property type="term" value="P:CAAX-box protein maturation"/>
    <property type="evidence" value="ECO:0007669"/>
    <property type="project" value="UniProtKB-ARBA"/>
</dbReference>
<dbReference type="InterPro" id="IPR003675">
    <property type="entry name" value="Rce1/LyrA-like_dom"/>
</dbReference>
<feature type="transmembrane region" description="Helical" evidence="1">
    <location>
        <begin position="440"/>
        <end position="461"/>
    </location>
</feature>
<evidence type="ECO:0000313" key="4">
    <source>
        <dbReference type="Proteomes" id="UP000192611"/>
    </source>
</evidence>
<keyword evidence="1" id="KW-0472">Membrane</keyword>
<dbReference type="Pfam" id="PF02517">
    <property type="entry name" value="Rce1-like"/>
    <property type="match status" value="1"/>
</dbReference>
<feature type="transmembrane region" description="Helical" evidence="1">
    <location>
        <begin position="549"/>
        <end position="571"/>
    </location>
</feature>
<dbReference type="EMBL" id="NATQ01000012">
    <property type="protein sequence ID" value="OQX91097.1"/>
    <property type="molecule type" value="Genomic_DNA"/>
</dbReference>